<dbReference type="PROSITE" id="PS51833">
    <property type="entry name" value="HDOD"/>
    <property type="match status" value="1"/>
</dbReference>
<evidence type="ECO:0000259" key="2">
    <source>
        <dbReference type="PROSITE" id="PS51833"/>
    </source>
</evidence>
<organism evidence="3 4">
    <name type="scientific">Desulfobacula phenolica</name>
    <dbReference type="NCBI Taxonomy" id="90732"/>
    <lineage>
        <taxon>Bacteria</taxon>
        <taxon>Pseudomonadati</taxon>
        <taxon>Thermodesulfobacteriota</taxon>
        <taxon>Desulfobacteria</taxon>
        <taxon>Desulfobacterales</taxon>
        <taxon>Desulfobacteraceae</taxon>
        <taxon>Desulfobacula</taxon>
    </lineage>
</organism>
<keyword evidence="1" id="KW-1133">Transmembrane helix</keyword>
<dbReference type="SUPFAM" id="SSF109604">
    <property type="entry name" value="HD-domain/PDEase-like"/>
    <property type="match status" value="1"/>
</dbReference>
<dbReference type="PANTHER" id="PTHR33525:SF3">
    <property type="entry name" value="RIBONUCLEASE Y"/>
    <property type="match status" value="1"/>
</dbReference>
<gene>
    <name evidence="3" type="ORF">SAMN04487931_107163</name>
</gene>
<feature type="transmembrane region" description="Helical" evidence="1">
    <location>
        <begin position="77"/>
        <end position="99"/>
    </location>
</feature>
<dbReference type="Gene3D" id="1.10.3210.10">
    <property type="entry name" value="Hypothetical protein af1432"/>
    <property type="match status" value="1"/>
</dbReference>
<dbReference type="InterPro" id="IPR003607">
    <property type="entry name" value="HD/PDEase_dom"/>
</dbReference>
<keyword evidence="1" id="KW-0472">Membrane</keyword>
<evidence type="ECO:0000313" key="3">
    <source>
        <dbReference type="EMBL" id="SDU37711.1"/>
    </source>
</evidence>
<evidence type="ECO:0000256" key="1">
    <source>
        <dbReference type="SAM" id="Phobius"/>
    </source>
</evidence>
<dbReference type="AlphaFoldDB" id="A0A1H2I0S8"/>
<evidence type="ECO:0000313" key="4">
    <source>
        <dbReference type="Proteomes" id="UP000199608"/>
    </source>
</evidence>
<dbReference type="InterPro" id="IPR052340">
    <property type="entry name" value="RNase_Y/CdgJ"/>
</dbReference>
<accession>A0A1H2I0S8</accession>
<dbReference type="CDD" id="cd00077">
    <property type="entry name" value="HDc"/>
    <property type="match status" value="1"/>
</dbReference>
<dbReference type="RefSeq" id="WP_092234955.1">
    <property type="nucleotide sequence ID" value="NZ_FNLL01000007.1"/>
</dbReference>
<dbReference type="Proteomes" id="UP000199608">
    <property type="component" value="Unassembled WGS sequence"/>
</dbReference>
<dbReference type="Pfam" id="PF08668">
    <property type="entry name" value="HDOD"/>
    <property type="match status" value="1"/>
</dbReference>
<dbReference type="PANTHER" id="PTHR33525">
    <property type="match status" value="1"/>
</dbReference>
<keyword evidence="1" id="KW-0812">Transmembrane</keyword>
<dbReference type="EMBL" id="FNLL01000007">
    <property type="protein sequence ID" value="SDU37711.1"/>
    <property type="molecule type" value="Genomic_DNA"/>
</dbReference>
<protein>
    <submittedName>
        <fullName evidence="3">HD-like signal output (HDOD) domain, no enzymatic activity</fullName>
    </submittedName>
</protein>
<proteinExistence type="predicted"/>
<feature type="domain" description="HDOD" evidence="2">
    <location>
        <begin position="18"/>
        <end position="213"/>
    </location>
</feature>
<sequence length="288" mass="32465">MEIKDQILKLVQKKKSDLPTLPVVIDKIITVASDEKTTTKELADIISFDQGMTNKLLKLANSIYYAQKTKVDTIKKAIIVIGFDEIVGIALGMGILSTFTDKSGLSLDMKALWIHGIGVATVSKEIAKKKNPELSKKIFIPALLHDMGKVMFSIYFRDEYRKVRQFAMEKKKPLYFAENALFKLDHAVLSALLMKRWNFPQSILMPCRFHHTPDSSPPKFKHHALIINLADYLTQKAGIGHSGNPFPVAVKNSIQKVGINPSIAKLIIDQVRRKEDEIKEFFNITTVS</sequence>
<name>A0A1H2I0S8_9BACT</name>
<reference evidence="4" key="1">
    <citation type="submission" date="2016-10" db="EMBL/GenBank/DDBJ databases">
        <authorList>
            <person name="Varghese N."/>
            <person name="Submissions S."/>
        </authorList>
    </citation>
    <scope>NUCLEOTIDE SEQUENCE [LARGE SCALE GENOMIC DNA]</scope>
    <source>
        <strain evidence="4">DSM 3384</strain>
    </source>
</reference>
<keyword evidence="4" id="KW-1185">Reference proteome</keyword>
<dbReference type="InterPro" id="IPR013976">
    <property type="entry name" value="HDOD"/>
</dbReference>